<accession>A0A2X0KHN8</accession>
<evidence type="ECO:0000313" key="1">
    <source>
        <dbReference type="EMBL" id="SCZ88044.1"/>
    </source>
</evidence>
<dbReference type="EMBL" id="FMWP01000012">
    <property type="protein sequence ID" value="SCZ88044.1"/>
    <property type="molecule type" value="Genomic_DNA"/>
</dbReference>
<dbReference type="AlphaFoldDB" id="A0A2X0KHN8"/>
<organism evidence="1 2">
    <name type="scientific">Microbotryum saponariae</name>
    <dbReference type="NCBI Taxonomy" id="289078"/>
    <lineage>
        <taxon>Eukaryota</taxon>
        <taxon>Fungi</taxon>
        <taxon>Dikarya</taxon>
        <taxon>Basidiomycota</taxon>
        <taxon>Pucciniomycotina</taxon>
        <taxon>Microbotryomycetes</taxon>
        <taxon>Microbotryales</taxon>
        <taxon>Microbotryaceae</taxon>
        <taxon>Microbotryum</taxon>
    </lineage>
</organism>
<sequence>MSARKSCNFIKVSERSQWPVMIPTQETLISILSLLTLKVHSIALDGLAATDIHGHSLFATNQNAECKARAASHAHGQGLNLAELTEYRTNISRFPPFV</sequence>
<protein>
    <submittedName>
        <fullName evidence="1">BZ3500_MvSof-1268-A1-R1_Chr2-1g04151 protein</fullName>
    </submittedName>
</protein>
<name>A0A2X0KHN8_9BASI</name>
<gene>
    <name evidence="1" type="ORF">BZ3500_MVSOF-1268-A1-R1_CHR2-1G04151</name>
</gene>
<keyword evidence="2" id="KW-1185">Reference proteome</keyword>
<reference evidence="2" key="1">
    <citation type="submission" date="2016-10" db="EMBL/GenBank/DDBJ databases">
        <authorList>
            <person name="Jeantristanb JTB J.-T."/>
            <person name="Ricardo R."/>
        </authorList>
    </citation>
    <scope>NUCLEOTIDE SEQUENCE [LARGE SCALE GENOMIC DNA]</scope>
</reference>
<evidence type="ECO:0000313" key="2">
    <source>
        <dbReference type="Proteomes" id="UP000249723"/>
    </source>
</evidence>
<dbReference type="Proteomes" id="UP000249723">
    <property type="component" value="Unassembled WGS sequence"/>
</dbReference>
<proteinExistence type="predicted"/>